<keyword evidence="7" id="KW-1185">Reference proteome</keyword>
<keyword evidence="4" id="KW-0560">Oxidoreductase</keyword>
<gene>
    <name evidence="6" type="ORF">Cgig2_021366</name>
</gene>
<dbReference type="InterPro" id="IPR036396">
    <property type="entry name" value="Cyt_P450_sf"/>
</dbReference>
<comment type="similarity">
    <text evidence="1">Belongs to the cytochrome P450 family.</text>
</comment>
<dbReference type="GO" id="GO:0016705">
    <property type="term" value="F:oxidoreductase activity, acting on paired donors, with incorporation or reduction of molecular oxygen"/>
    <property type="evidence" value="ECO:0007669"/>
    <property type="project" value="InterPro"/>
</dbReference>
<keyword evidence="3" id="KW-0479">Metal-binding</keyword>
<dbReference type="GO" id="GO:0004497">
    <property type="term" value="F:monooxygenase activity"/>
    <property type="evidence" value="ECO:0007669"/>
    <property type="project" value="InterPro"/>
</dbReference>
<evidence type="ECO:0000256" key="1">
    <source>
        <dbReference type="ARBA" id="ARBA00010617"/>
    </source>
</evidence>
<dbReference type="Gene3D" id="1.10.630.10">
    <property type="entry name" value="Cytochrome P450"/>
    <property type="match status" value="1"/>
</dbReference>
<keyword evidence="5" id="KW-0408">Iron</keyword>
<sequence length="183" mass="20136">MAAEVGRHQVSEPSTARLDFTSLVIAAVKVGKHQVSGPSAARLGFLTLAIITVEMGRCQFSGVSVVRLGFFIVTIRQTTTSADNYFDLVILWLSQTMLNEALKKQSMYNGSAYVFMHIFSTHPTHHKEPALARSQKQPPHELFAELARVYGPLMLLCLGEVPTIIVSSADMAREVMRTRCGAL</sequence>
<dbReference type="PANTHER" id="PTHR47955:SF8">
    <property type="entry name" value="CYTOCHROME P450 71D11-LIKE"/>
    <property type="match status" value="1"/>
</dbReference>
<dbReference type="AlphaFoldDB" id="A0A9Q1KDV0"/>
<name>A0A9Q1KDV0_9CARY</name>
<evidence type="ECO:0000313" key="6">
    <source>
        <dbReference type="EMBL" id="KAJ8441002.1"/>
    </source>
</evidence>
<dbReference type="OrthoDB" id="989221at2759"/>
<dbReference type="EMBL" id="JAKOGI010000179">
    <property type="protein sequence ID" value="KAJ8441002.1"/>
    <property type="molecule type" value="Genomic_DNA"/>
</dbReference>
<proteinExistence type="inferred from homology"/>
<evidence type="ECO:0000256" key="2">
    <source>
        <dbReference type="ARBA" id="ARBA00022617"/>
    </source>
</evidence>
<evidence type="ECO:0000256" key="5">
    <source>
        <dbReference type="ARBA" id="ARBA00023004"/>
    </source>
</evidence>
<reference evidence="6" key="1">
    <citation type="submission" date="2022-04" db="EMBL/GenBank/DDBJ databases">
        <title>Carnegiea gigantea Genome sequencing and assembly v2.</title>
        <authorList>
            <person name="Copetti D."/>
            <person name="Sanderson M.J."/>
            <person name="Burquez A."/>
            <person name="Wojciechowski M.F."/>
        </authorList>
    </citation>
    <scope>NUCLEOTIDE SEQUENCE</scope>
    <source>
        <strain evidence="6">SGP5-SGP5p</strain>
        <tissue evidence="6">Aerial part</tissue>
    </source>
</reference>
<accession>A0A9Q1KDV0</accession>
<keyword evidence="2" id="KW-0349">Heme</keyword>
<protein>
    <submittedName>
        <fullName evidence="6">Uncharacterized protein</fullName>
    </submittedName>
</protein>
<dbReference type="SUPFAM" id="SSF48264">
    <property type="entry name" value="Cytochrome P450"/>
    <property type="match status" value="1"/>
</dbReference>
<evidence type="ECO:0000256" key="3">
    <source>
        <dbReference type="ARBA" id="ARBA00022723"/>
    </source>
</evidence>
<comment type="caution">
    <text evidence="6">The sequence shown here is derived from an EMBL/GenBank/DDBJ whole genome shotgun (WGS) entry which is preliminary data.</text>
</comment>
<evidence type="ECO:0000256" key="4">
    <source>
        <dbReference type="ARBA" id="ARBA00023002"/>
    </source>
</evidence>
<dbReference type="GO" id="GO:0005506">
    <property type="term" value="F:iron ion binding"/>
    <property type="evidence" value="ECO:0007669"/>
    <property type="project" value="InterPro"/>
</dbReference>
<dbReference type="GO" id="GO:0020037">
    <property type="term" value="F:heme binding"/>
    <property type="evidence" value="ECO:0007669"/>
    <property type="project" value="InterPro"/>
</dbReference>
<dbReference type="PANTHER" id="PTHR47955">
    <property type="entry name" value="CYTOCHROME P450 FAMILY 71 PROTEIN"/>
    <property type="match status" value="1"/>
</dbReference>
<organism evidence="6 7">
    <name type="scientific">Carnegiea gigantea</name>
    <dbReference type="NCBI Taxonomy" id="171969"/>
    <lineage>
        <taxon>Eukaryota</taxon>
        <taxon>Viridiplantae</taxon>
        <taxon>Streptophyta</taxon>
        <taxon>Embryophyta</taxon>
        <taxon>Tracheophyta</taxon>
        <taxon>Spermatophyta</taxon>
        <taxon>Magnoliopsida</taxon>
        <taxon>eudicotyledons</taxon>
        <taxon>Gunneridae</taxon>
        <taxon>Pentapetalae</taxon>
        <taxon>Caryophyllales</taxon>
        <taxon>Cactineae</taxon>
        <taxon>Cactaceae</taxon>
        <taxon>Cactoideae</taxon>
        <taxon>Echinocereeae</taxon>
        <taxon>Carnegiea</taxon>
    </lineage>
</organism>
<dbReference type="Proteomes" id="UP001153076">
    <property type="component" value="Unassembled WGS sequence"/>
</dbReference>
<evidence type="ECO:0000313" key="7">
    <source>
        <dbReference type="Proteomes" id="UP001153076"/>
    </source>
</evidence>